<protein>
    <recommendedName>
        <fullName evidence="3">DUF922 domain-containing protein</fullName>
    </recommendedName>
</protein>
<dbReference type="Pfam" id="PF06037">
    <property type="entry name" value="DUF922"/>
    <property type="match status" value="1"/>
</dbReference>
<dbReference type="EMBL" id="BAABJK010000009">
    <property type="protein sequence ID" value="GAA4974810.1"/>
    <property type="molecule type" value="Genomic_DNA"/>
</dbReference>
<evidence type="ECO:0000313" key="2">
    <source>
        <dbReference type="Proteomes" id="UP001501692"/>
    </source>
</evidence>
<accession>A0ABP9HNV0</accession>
<dbReference type="Proteomes" id="UP001501692">
    <property type="component" value="Unassembled WGS sequence"/>
</dbReference>
<dbReference type="InterPro" id="IPR010321">
    <property type="entry name" value="DUF922"/>
</dbReference>
<organism evidence="1 2">
    <name type="scientific">Algibacter aquimarinus</name>
    <dbReference type="NCBI Taxonomy" id="1136748"/>
    <lineage>
        <taxon>Bacteria</taxon>
        <taxon>Pseudomonadati</taxon>
        <taxon>Bacteroidota</taxon>
        <taxon>Flavobacteriia</taxon>
        <taxon>Flavobacteriales</taxon>
        <taxon>Flavobacteriaceae</taxon>
        <taxon>Algibacter</taxon>
    </lineage>
</organism>
<dbReference type="RefSeq" id="WP_345169771.1">
    <property type="nucleotide sequence ID" value="NZ_BAABJK010000009.1"/>
</dbReference>
<keyword evidence="2" id="KW-1185">Reference proteome</keyword>
<proteinExistence type="predicted"/>
<sequence length="179" mass="20699">MSRIFLLILCLLPFQKDEPVLSWNESYKLTWADFRGLPNNQVSAAAVTASGITFGFSVRETNSVPVSFTTEVHAHFYPEKSWYKPKLADAHVLGHEQLHYDITELHARKFRKGISQFKVSSSIKNNLRSLHKTINKALAEMQNSYDAETDYSRNNTAQLKWKLYIERELEKLSEFKSLN</sequence>
<name>A0ABP9HNV0_9FLAO</name>
<evidence type="ECO:0000313" key="1">
    <source>
        <dbReference type="EMBL" id="GAA4974810.1"/>
    </source>
</evidence>
<evidence type="ECO:0008006" key="3">
    <source>
        <dbReference type="Google" id="ProtNLM"/>
    </source>
</evidence>
<reference evidence="2" key="1">
    <citation type="journal article" date="2019" name="Int. J. Syst. Evol. Microbiol.">
        <title>The Global Catalogue of Microorganisms (GCM) 10K type strain sequencing project: providing services to taxonomists for standard genome sequencing and annotation.</title>
        <authorList>
            <consortium name="The Broad Institute Genomics Platform"/>
            <consortium name="The Broad Institute Genome Sequencing Center for Infectious Disease"/>
            <person name="Wu L."/>
            <person name="Ma J."/>
        </authorList>
    </citation>
    <scope>NUCLEOTIDE SEQUENCE [LARGE SCALE GENOMIC DNA]</scope>
    <source>
        <strain evidence="2">JCM 18287</strain>
    </source>
</reference>
<gene>
    <name evidence="1" type="ORF">GCM10023315_26780</name>
</gene>
<comment type="caution">
    <text evidence="1">The sequence shown here is derived from an EMBL/GenBank/DDBJ whole genome shotgun (WGS) entry which is preliminary data.</text>
</comment>